<dbReference type="RefSeq" id="WP_213528767.1">
    <property type="nucleotide sequence ID" value="NZ_BOVJ01000068.1"/>
</dbReference>
<evidence type="ECO:0000313" key="1">
    <source>
        <dbReference type="EMBL" id="GIQ63683.1"/>
    </source>
</evidence>
<keyword evidence="2" id="KW-1185">Reference proteome</keyword>
<dbReference type="Proteomes" id="UP000680304">
    <property type="component" value="Unassembled WGS sequence"/>
</dbReference>
<gene>
    <name evidence="1" type="ORF">PACILC2_22510</name>
</gene>
<sequence length="70" mass="7862">MERLYAVIEIATGKLALGKTYYTERDAKLAIKQRIWKAKWPEYAVATFTITPTIVATVDKDGKWTGVAAE</sequence>
<reference evidence="1 2" key="1">
    <citation type="submission" date="2021-04" db="EMBL/GenBank/DDBJ databases">
        <title>Draft genome sequence of Paenibacillus cisolokensis, LC2-13A.</title>
        <authorList>
            <person name="Uke A."/>
            <person name="Chhe C."/>
            <person name="Baramee S."/>
            <person name="Kosugi A."/>
        </authorList>
    </citation>
    <scope>NUCLEOTIDE SEQUENCE [LARGE SCALE GENOMIC DNA]</scope>
    <source>
        <strain evidence="1 2">LC2-13A</strain>
    </source>
</reference>
<proteinExistence type="predicted"/>
<dbReference type="EMBL" id="BOVJ01000068">
    <property type="protein sequence ID" value="GIQ63683.1"/>
    <property type="molecule type" value="Genomic_DNA"/>
</dbReference>
<name>A0ABQ4N638_9BACL</name>
<evidence type="ECO:0000313" key="2">
    <source>
        <dbReference type="Proteomes" id="UP000680304"/>
    </source>
</evidence>
<accession>A0ABQ4N638</accession>
<comment type="caution">
    <text evidence="1">The sequence shown here is derived from an EMBL/GenBank/DDBJ whole genome shotgun (WGS) entry which is preliminary data.</text>
</comment>
<protein>
    <submittedName>
        <fullName evidence="1">Uncharacterized protein</fullName>
    </submittedName>
</protein>
<organism evidence="1 2">
    <name type="scientific">Paenibacillus cisolokensis</name>
    <dbReference type="NCBI Taxonomy" id="1658519"/>
    <lineage>
        <taxon>Bacteria</taxon>
        <taxon>Bacillati</taxon>
        <taxon>Bacillota</taxon>
        <taxon>Bacilli</taxon>
        <taxon>Bacillales</taxon>
        <taxon>Paenibacillaceae</taxon>
        <taxon>Paenibacillus</taxon>
    </lineage>
</organism>